<protein>
    <submittedName>
        <fullName evidence="3">Tripartite tricarboxylate transporter substrate binding protein</fullName>
    </submittedName>
</protein>
<organism evidence="3 4">
    <name type="scientific">Ramlibacter terrae</name>
    <dbReference type="NCBI Taxonomy" id="2732511"/>
    <lineage>
        <taxon>Bacteria</taxon>
        <taxon>Pseudomonadati</taxon>
        <taxon>Pseudomonadota</taxon>
        <taxon>Betaproteobacteria</taxon>
        <taxon>Burkholderiales</taxon>
        <taxon>Comamonadaceae</taxon>
        <taxon>Ramlibacter</taxon>
    </lineage>
</organism>
<dbReference type="PANTHER" id="PTHR42928">
    <property type="entry name" value="TRICARBOXYLATE-BINDING PROTEIN"/>
    <property type="match status" value="1"/>
</dbReference>
<gene>
    <name evidence="3" type="ORF">HK414_26230</name>
</gene>
<evidence type="ECO:0000313" key="3">
    <source>
        <dbReference type="EMBL" id="QJW85528.1"/>
    </source>
</evidence>
<evidence type="ECO:0000313" key="4">
    <source>
        <dbReference type="Proteomes" id="UP000500826"/>
    </source>
</evidence>
<dbReference type="Pfam" id="PF03401">
    <property type="entry name" value="TctC"/>
    <property type="match status" value="1"/>
</dbReference>
<dbReference type="Proteomes" id="UP000500826">
    <property type="component" value="Chromosome"/>
</dbReference>
<accession>A0ABX6P619</accession>
<dbReference type="CDD" id="cd07012">
    <property type="entry name" value="PBP2_Bug_TTT"/>
    <property type="match status" value="1"/>
</dbReference>
<dbReference type="InterPro" id="IPR005064">
    <property type="entry name" value="BUG"/>
</dbReference>
<dbReference type="Gene3D" id="3.40.190.150">
    <property type="entry name" value="Bordetella uptake gene, domain 1"/>
    <property type="match status" value="1"/>
</dbReference>
<dbReference type="EMBL" id="CP053418">
    <property type="protein sequence ID" value="QJW85528.1"/>
    <property type="molecule type" value="Genomic_DNA"/>
</dbReference>
<comment type="similarity">
    <text evidence="1">Belongs to the UPF0065 (bug) family.</text>
</comment>
<proteinExistence type="inferred from homology"/>
<name>A0ABX6P619_9BURK</name>
<reference evidence="3 4" key="1">
    <citation type="submission" date="2020-05" db="EMBL/GenBank/DDBJ databases">
        <title>Ramlibacter rhizophilus sp. nov., isolated from rhizosphere soil of national flower Mugunghwa from South Korea.</title>
        <authorList>
            <person name="Zheng-Fei Y."/>
            <person name="Huan T."/>
        </authorList>
    </citation>
    <scope>NUCLEOTIDE SEQUENCE [LARGE SCALE GENOMIC DNA]</scope>
    <source>
        <strain evidence="3 4">H242</strain>
    </source>
</reference>
<keyword evidence="4" id="KW-1185">Reference proteome</keyword>
<feature type="compositionally biased region" description="Basic residues" evidence="2">
    <location>
        <begin position="41"/>
        <end position="52"/>
    </location>
</feature>
<reference evidence="3 4" key="2">
    <citation type="submission" date="2020-05" db="EMBL/GenBank/DDBJ databases">
        <authorList>
            <person name="Khan S.A."/>
            <person name="Jeon C.O."/>
            <person name="Chun B.H."/>
        </authorList>
    </citation>
    <scope>NUCLEOTIDE SEQUENCE [LARGE SCALE GENOMIC DNA]</scope>
    <source>
        <strain evidence="3 4">H242</strain>
    </source>
</reference>
<dbReference type="Gene3D" id="3.40.190.10">
    <property type="entry name" value="Periplasmic binding protein-like II"/>
    <property type="match status" value="1"/>
</dbReference>
<dbReference type="PANTHER" id="PTHR42928:SF5">
    <property type="entry name" value="BLR1237 PROTEIN"/>
    <property type="match status" value="1"/>
</dbReference>
<feature type="region of interest" description="Disordered" evidence="2">
    <location>
        <begin position="142"/>
        <end position="190"/>
    </location>
</feature>
<feature type="compositionally biased region" description="Gly residues" evidence="2">
    <location>
        <begin position="87"/>
        <end position="98"/>
    </location>
</feature>
<evidence type="ECO:0000256" key="2">
    <source>
        <dbReference type="SAM" id="MobiDB-lite"/>
    </source>
</evidence>
<feature type="region of interest" description="Disordered" evidence="2">
    <location>
        <begin position="15"/>
        <end position="124"/>
    </location>
</feature>
<feature type="compositionally biased region" description="Basic residues" evidence="2">
    <location>
        <begin position="58"/>
        <end position="86"/>
    </location>
</feature>
<evidence type="ECO:0000256" key="1">
    <source>
        <dbReference type="ARBA" id="ARBA00006987"/>
    </source>
</evidence>
<dbReference type="InterPro" id="IPR042100">
    <property type="entry name" value="Bug_dom1"/>
</dbReference>
<sequence>MRIVRGTLSPQWLQTLRGPRRRSLAITGDPHASRPPAPGRRPARWRRTHRPRGSSNRRLPRPPRHPRRPLPARRLHGRPGAHHGHQAGRGLGQAGAGGQPRRRRRPDRRATRQGVAGRWLHAAGDQLRAGAKRRLVPGHGAALRPDQRLHPGHANDAGAGGVRGQSAAAGEDAPGVRGAGQARARKHSFGSGGANQTLHLFGAVFNDAAGLDMAHVPFKGDAQISTDIIGGHVSGGFVTVATAKPHIEAGTMRAPAVAGPRSPLLPGVPSFRELGYTQLDVVGWFGMFGPANMPKPVLDKIAADVAVVLKTPDVEQKLKDMSLTPTAPGPAEFGRIVKRDLGYWDAVMKKVGEK</sequence>